<protein>
    <recommendedName>
        <fullName evidence="2">Protein argonaute</fullName>
    </recommendedName>
</protein>
<keyword evidence="5" id="KW-1185">Reference proteome</keyword>
<dbReference type="Gene3D" id="3.40.50.2300">
    <property type="match status" value="1"/>
</dbReference>
<dbReference type="SMART" id="SM00950">
    <property type="entry name" value="Piwi"/>
    <property type="match status" value="1"/>
</dbReference>
<proteinExistence type="inferred from homology"/>
<dbReference type="CDD" id="cd04659">
    <property type="entry name" value="Piwi_piwi-like_ProArk"/>
    <property type="match status" value="1"/>
</dbReference>
<dbReference type="InterPro" id="IPR012337">
    <property type="entry name" value="RNaseH-like_sf"/>
</dbReference>
<dbReference type="Proteomes" id="UP000248926">
    <property type="component" value="Unassembled WGS sequence"/>
</dbReference>
<dbReference type="SUPFAM" id="SSF53098">
    <property type="entry name" value="Ribonuclease H-like"/>
    <property type="match status" value="1"/>
</dbReference>
<dbReference type="OrthoDB" id="580851at2"/>
<name>A0A328P2W9_9GAMM</name>
<evidence type="ECO:0000313" key="4">
    <source>
        <dbReference type="EMBL" id="RAO76329.1"/>
    </source>
</evidence>
<evidence type="ECO:0000256" key="2">
    <source>
        <dbReference type="ARBA" id="ARBA00035032"/>
    </source>
</evidence>
<dbReference type="Gene3D" id="3.30.420.10">
    <property type="entry name" value="Ribonuclease H-like superfamily/Ribonuclease H"/>
    <property type="match status" value="1"/>
</dbReference>
<reference evidence="4 5" key="1">
    <citation type="journal article" date="2018" name="Genet. Mol. Biol.">
        <title>The genome sequence of Dyella jiangningensis FCAV SCS01 from a lignocellulose-decomposing microbial consortium metagenome reveals potential for biotechnological applications.</title>
        <authorList>
            <person name="Desiderato J.G."/>
            <person name="Alvarenga D.O."/>
            <person name="Constancio M.T.L."/>
            <person name="Alves L.M.C."/>
            <person name="Varani A.M."/>
        </authorList>
    </citation>
    <scope>NUCLEOTIDE SEQUENCE [LARGE SCALE GENOMIC DNA]</scope>
    <source>
        <strain evidence="4 5">FCAV SCS01</strain>
    </source>
</reference>
<gene>
    <name evidence="4" type="ORF">CA260_11640</name>
</gene>
<organism evidence="4 5">
    <name type="scientific">Dyella jiangningensis</name>
    <dbReference type="NCBI Taxonomy" id="1379159"/>
    <lineage>
        <taxon>Bacteria</taxon>
        <taxon>Pseudomonadati</taxon>
        <taxon>Pseudomonadota</taxon>
        <taxon>Gammaproteobacteria</taxon>
        <taxon>Lysobacterales</taxon>
        <taxon>Rhodanobacteraceae</taxon>
        <taxon>Dyella</taxon>
    </lineage>
</organism>
<dbReference type="InterPro" id="IPR003165">
    <property type="entry name" value="Piwi"/>
</dbReference>
<dbReference type="PROSITE" id="PS50822">
    <property type="entry name" value="PIWI"/>
    <property type="match status" value="1"/>
</dbReference>
<evidence type="ECO:0000313" key="5">
    <source>
        <dbReference type="Proteomes" id="UP000248926"/>
    </source>
</evidence>
<dbReference type="RefSeq" id="WP_036039670.1">
    <property type="nucleotide sequence ID" value="NZ_NFZS01000002.1"/>
</dbReference>
<evidence type="ECO:0000256" key="1">
    <source>
        <dbReference type="ARBA" id="ARBA00035012"/>
    </source>
</evidence>
<dbReference type="InterPro" id="IPR036397">
    <property type="entry name" value="RNaseH_sf"/>
</dbReference>
<comment type="caution">
    <text evidence="4">The sequence shown here is derived from an EMBL/GenBank/DDBJ whole genome shotgun (WGS) entry which is preliminary data.</text>
</comment>
<dbReference type="GO" id="GO:0003676">
    <property type="term" value="F:nucleic acid binding"/>
    <property type="evidence" value="ECO:0007669"/>
    <property type="project" value="InterPro"/>
</dbReference>
<accession>A0A328P2W9</accession>
<comment type="similarity">
    <text evidence="1">Belongs to the argonaute family. Long pAgo subfamily.</text>
</comment>
<feature type="domain" description="Piwi" evidence="3">
    <location>
        <begin position="425"/>
        <end position="730"/>
    </location>
</feature>
<dbReference type="EMBL" id="NFZS01000002">
    <property type="protein sequence ID" value="RAO76329.1"/>
    <property type="molecule type" value="Genomic_DNA"/>
</dbReference>
<evidence type="ECO:0000259" key="3">
    <source>
        <dbReference type="PROSITE" id="PS50822"/>
    </source>
</evidence>
<dbReference type="Pfam" id="PF02171">
    <property type="entry name" value="Piwi"/>
    <property type="match status" value="1"/>
</dbReference>
<sequence length="751" mass="83921">MGRQLQLNFTPLRVRGDAIRLQTLPFKDAQQFRELRDEHRAHYAVTRRSDQIVALPLALGATPIGEEKVVSVVENASLIRPLLEQRLVTLLSSNRRLVARYNPITTVGRTLPTGFTEADRHLHLQSRVLIAIRSLKLPDAEPLGLLWDIEIQKTCATSLAVLHGQGVRLDGLTVERQVPVEDVRMLPYRRLVGRVGAITDGHARLSERFQNVEELLPLDELYLEASPENLRHLLQHVTRNTSGRVQGKIDEIVFENSRGRARMEHIARISDWLRGLGEIELQEGLSVGIGNLLSEKDAQNFPRFIEGTTPTYVFDAGTLKSESRAAVGLSKFGPYSRHVFTPTRPNVCVICDRARRGQFELFLRKFRDGLSVDGKSLPFGRGFLGIYGLQDINLTFVEADAFTADAYHAAASKAVRMGAEGMPWHLALVQTERDSRQLAPQKNPYLVAKAAFLSNQIPTQFVAFETFSMAPASLAYTLSNLALAVYAKLGGIPWLIKSDKGIAHEVVIGLGSAAIGESRFSRKERIVGITSVFRGDGGYLLSNLSNAVPMSKYGEALTESLQATLQRVRNEMNWIKGDSVRVIVHAFKPMRNTEVESVKAALKEFSEFDLQFAFLHVKQDHPYLLFDDDSIGTKGRGEKTPVRGLFAEVGHNETLLTLTGPQQLKRPTDGLPKPLLLSLHRDSTFTDIIYLTKQVYWFSNHSWRSFLPAAMPVTIYYSDLVAGLLGRLDRLGSRWSPSVMLGKIGTTRWFL</sequence>
<dbReference type="AlphaFoldDB" id="A0A328P2W9"/>